<dbReference type="AlphaFoldDB" id="A0AAP0L443"/>
<dbReference type="Proteomes" id="UP001420932">
    <property type="component" value="Unassembled WGS sequence"/>
</dbReference>
<accession>A0AAP0L443</accession>
<dbReference type="InterPro" id="IPR051462">
    <property type="entry name" value="CBS_domain-containing"/>
</dbReference>
<protein>
    <recommendedName>
        <fullName evidence="3">CBS domain-containing protein</fullName>
    </recommendedName>
</protein>
<keyword evidence="2" id="KW-0129">CBS domain</keyword>
<dbReference type="Gene3D" id="3.10.580.10">
    <property type="entry name" value="CBS-domain"/>
    <property type="match status" value="1"/>
</dbReference>
<dbReference type="InterPro" id="IPR000644">
    <property type="entry name" value="CBS_dom"/>
</dbReference>
<keyword evidence="5" id="KW-1185">Reference proteome</keyword>
<dbReference type="Pfam" id="PF00571">
    <property type="entry name" value="CBS"/>
    <property type="match status" value="1"/>
</dbReference>
<evidence type="ECO:0000313" key="5">
    <source>
        <dbReference type="Proteomes" id="UP001420932"/>
    </source>
</evidence>
<dbReference type="EMBL" id="JBBNAF010000002">
    <property type="protein sequence ID" value="KAK9163876.1"/>
    <property type="molecule type" value="Genomic_DNA"/>
</dbReference>
<proteinExistence type="predicted"/>
<keyword evidence="1" id="KW-0677">Repeat</keyword>
<comment type="caution">
    <text evidence="4">The sequence shown here is derived from an EMBL/GenBank/DDBJ whole genome shotgun (WGS) entry which is preliminary data.</text>
</comment>
<dbReference type="InterPro" id="IPR046342">
    <property type="entry name" value="CBS_dom_sf"/>
</dbReference>
<feature type="domain" description="CBS" evidence="3">
    <location>
        <begin position="73"/>
        <end position="135"/>
    </location>
</feature>
<dbReference type="PANTHER" id="PTHR48108">
    <property type="entry name" value="CBS DOMAIN-CONTAINING PROTEIN CBSX2, CHLOROPLASTIC"/>
    <property type="match status" value="1"/>
</dbReference>
<sequence>MDSLLLTTAITTSICSLRSTTSTFPSLSRRFNGSASARLSDVRRSSVSPLNSRALTADSVPPKNGVYTVGEFMTRKEDLHIVKPTTTIDEALETLVEKRITGFPVIDDDWKLVGLASDYDLLALDSISGGGQTDTSMFPEVDSTWKES</sequence>
<gene>
    <name evidence="4" type="ORF">Syun_004778</name>
</gene>
<evidence type="ECO:0000259" key="3">
    <source>
        <dbReference type="PROSITE" id="PS51371"/>
    </source>
</evidence>
<dbReference type="SUPFAM" id="SSF54631">
    <property type="entry name" value="CBS-domain pair"/>
    <property type="match status" value="1"/>
</dbReference>
<dbReference type="PROSITE" id="PS51371">
    <property type="entry name" value="CBS"/>
    <property type="match status" value="1"/>
</dbReference>
<evidence type="ECO:0000256" key="2">
    <source>
        <dbReference type="PROSITE-ProRule" id="PRU00703"/>
    </source>
</evidence>
<evidence type="ECO:0000256" key="1">
    <source>
        <dbReference type="ARBA" id="ARBA00022737"/>
    </source>
</evidence>
<reference evidence="4 5" key="1">
    <citation type="submission" date="2024-01" db="EMBL/GenBank/DDBJ databases">
        <title>Genome assemblies of Stephania.</title>
        <authorList>
            <person name="Yang L."/>
        </authorList>
    </citation>
    <scope>NUCLEOTIDE SEQUENCE [LARGE SCALE GENOMIC DNA]</scope>
    <source>
        <strain evidence="4">YNDBR</strain>
        <tissue evidence="4">Leaf</tissue>
    </source>
</reference>
<dbReference type="SMART" id="SM00116">
    <property type="entry name" value="CBS"/>
    <property type="match status" value="1"/>
</dbReference>
<dbReference type="PANTHER" id="PTHR48108:SF6">
    <property type="entry name" value="CBS DOMAIN-CONTAINING PROTEIN CBSX1, CHLOROPLASTIC"/>
    <property type="match status" value="1"/>
</dbReference>
<evidence type="ECO:0000313" key="4">
    <source>
        <dbReference type="EMBL" id="KAK9163876.1"/>
    </source>
</evidence>
<name>A0AAP0L443_9MAGN</name>
<organism evidence="4 5">
    <name type="scientific">Stephania yunnanensis</name>
    <dbReference type="NCBI Taxonomy" id="152371"/>
    <lineage>
        <taxon>Eukaryota</taxon>
        <taxon>Viridiplantae</taxon>
        <taxon>Streptophyta</taxon>
        <taxon>Embryophyta</taxon>
        <taxon>Tracheophyta</taxon>
        <taxon>Spermatophyta</taxon>
        <taxon>Magnoliopsida</taxon>
        <taxon>Ranunculales</taxon>
        <taxon>Menispermaceae</taxon>
        <taxon>Menispermoideae</taxon>
        <taxon>Cissampelideae</taxon>
        <taxon>Stephania</taxon>
    </lineage>
</organism>